<sequence>MVENSEKYWEGEQFWVDEFGPVYGMERMVSTGSSHSSELVGEDDKPLKRKRVESRTDEEKQMLAMRRKIKNRESAARAKLKRKELDNETEARLLEVISIVRSELDNLAVLQDEVLELERSNAELRNSILTASINPNVTQDDSKSA</sequence>
<dbReference type="AlphaFoldDB" id="A0A7S0BHW3"/>
<evidence type="ECO:0000256" key="1">
    <source>
        <dbReference type="SAM" id="Coils"/>
    </source>
</evidence>
<protein>
    <recommendedName>
        <fullName evidence="4">BZIP domain-containing protein</fullName>
    </recommendedName>
</protein>
<feature type="region of interest" description="Disordered" evidence="2">
    <location>
        <begin position="31"/>
        <end position="61"/>
    </location>
</feature>
<name>A0A7S0BHW3_9RHOD</name>
<evidence type="ECO:0000256" key="2">
    <source>
        <dbReference type="SAM" id="MobiDB-lite"/>
    </source>
</evidence>
<accession>A0A7S0BHW3</accession>
<reference evidence="3" key="1">
    <citation type="submission" date="2021-01" db="EMBL/GenBank/DDBJ databases">
        <authorList>
            <person name="Corre E."/>
            <person name="Pelletier E."/>
            <person name="Niang G."/>
            <person name="Scheremetjew M."/>
            <person name="Finn R."/>
            <person name="Kale V."/>
            <person name="Holt S."/>
            <person name="Cochrane G."/>
            <person name="Meng A."/>
            <person name="Brown T."/>
            <person name="Cohen L."/>
        </authorList>
    </citation>
    <scope>NUCLEOTIDE SEQUENCE</scope>
    <source>
        <strain evidence="3">UTEX LB 2760</strain>
    </source>
</reference>
<organism evidence="3">
    <name type="scientific">Rhodosorus marinus</name>
    <dbReference type="NCBI Taxonomy" id="101924"/>
    <lineage>
        <taxon>Eukaryota</taxon>
        <taxon>Rhodophyta</taxon>
        <taxon>Stylonematophyceae</taxon>
        <taxon>Stylonematales</taxon>
        <taxon>Stylonemataceae</taxon>
        <taxon>Rhodosorus</taxon>
    </lineage>
</organism>
<evidence type="ECO:0008006" key="4">
    <source>
        <dbReference type="Google" id="ProtNLM"/>
    </source>
</evidence>
<dbReference type="EMBL" id="HBEK01007188">
    <property type="protein sequence ID" value="CAD8393929.1"/>
    <property type="molecule type" value="Transcribed_RNA"/>
</dbReference>
<gene>
    <name evidence="3" type="ORF">RMAR0315_LOCUS3914</name>
</gene>
<keyword evidence="1" id="KW-0175">Coiled coil</keyword>
<evidence type="ECO:0000313" key="3">
    <source>
        <dbReference type="EMBL" id="CAD8393929.1"/>
    </source>
</evidence>
<feature type="coiled-coil region" evidence="1">
    <location>
        <begin position="100"/>
        <end position="127"/>
    </location>
</feature>
<proteinExistence type="predicted"/>